<evidence type="ECO:0000256" key="8">
    <source>
        <dbReference type="ARBA" id="ARBA00022573"/>
    </source>
</evidence>
<evidence type="ECO:0000256" key="6">
    <source>
        <dbReference type="ARBA" id="ARBA00015850"/>
    </source>
</evidence>
<sequence length="254" mass="25035">MSLPPGLRLSFGLLSVLPVGFVEADRRTFGASMAWAPLVGAVLGAAQAAAFVLLDLAGAGATLAAVLAVGLGAVLTRALHLDGLADVADGLGSGRPADEALAIMKRSDIGPFGVVALVFTLLAQVAAVGATAHPVLALVLSGAVARLAVTWACSPGVPPARPDGLGARVAGTVPVRVPLAWTGALTALAAGAAAWWTRSAAETLLLAAAVPVALGAAALFRRHLVRRFGGVTGDVLGALAELAGTAVLVFATLG</sequence>
<feature type="transmembrane region" description="Helical" evidence="19">
    <location>
        <begin position="235"/>
        <end position="253"/>
    </location>
</feature>
<comment type="pathway">
    <text evidence="3 19">Cofactor biosynthesis; adenosylcobalamin biosynthesis; adenosylcobalamin from cob(II)yrinate a,c-diamide: step 7/7.</text>
</comment>
<gene>
    <name evidence="19" type="primary">cobS</name>
    <name evidence="20" type="ORF">GCM10010439_51190</name>
</gene>
<keyword evidence="9 19" id="KW-0808">Transferase</keyword>
<keyword evidence="12 19" id="KW-1133">Transmembrane helix</keyword>
<evidence type="ECO:0000256" key="15">
    <source>
        <dbReference type="ARBA" id="ARBA00032605"/>
    </source>
</evidence>
<proteinExistence type="inferred from homology"/>
<evidence type="ECO:0000256" key="19">
    <source>
        <dbReference type="HAMAP-Rule" id="MF_00719"/>
    </source>
</evidence>
<dbReference type="PANTHER" id="PTHR34148">
    <property type="entry name" value="ADENOSYLCOBINAMIDE-GDP RIBAZOLETRANSFERASE"/>
    <property type="match status" value="1"/>
</dbReference>
<keyword evidence="7 19" id="KW-1003">Cell membrane</keyword>
<dbReference type="EC" id="2.7.8.26" evidence="5 19"/>
<keyword evidence="11 19" id="KW-0460">Magnesium</keyword>
<dbReference type="InterPro" id="IPR003805">
    <property type="entry name" value="CobS"/>
</dbReference>
<evidence type="ECO:0000313" key="21">
    <source>
        <dbReference type="Proteomes" id="UP001501842"/>
    </source>
</evidence>
<comment type="similarity">
    <text evidence="4 19">Belongs to the CobS family.</text>
</comment>
<evidence type="ECO:0000256" key="3">
    <source>
        <dbReference type="ARBA" id="ARBA00004663"/>
    </source>
</evidence>
<comment type="catalytic activity">
    <reaction evidence="17 19">
        <text>alpha-ribazole + adenosylcob(III)inamide-GDP = adenosylcob(III)alamin + GMP + H(+)</text>
        <dbReference type="Rhea" id="RHEA:16049"/>
        <dbReference type="ChEBI" id="CHEBI:10329"/>
        <dbReference type="ChEBI" id="CHEBI:15378"/>
        <dbReference type="ChEBI" id="CHEBI:18408"/>
        <dbReference type="ChEBI" id="CHEBI:58115"/>
        <dbReference type="ChEBI" id="CHEBI:60487"/>
        <dbReference type="EC" id="2.7.8.26"/>
    </reaction>
</comment>
<evidence type="ECO:0000256" key="17">
    <source>
        <dbReference type="ARBA" id="ARBA00048623"/>
    </source>
</evidence>
<comment type="subcellular location">
    <subcellularLocation>
        <location evidence="2 19">Cell membrane</location>
        <topology evidence="2 19">Multi-pass membrane protein</topology>
    </subcellularLocation>
</comment>
<feature type="transmembrane region" description="Helical" evidence="19">
    <location>
        <begin position="61"/>
        <end position="79"/>
    </location>
</feature>
<evidence type="ECO:0000256" key="9">
    <source>
        <dbReference type="ARBA" id="ARBA00022679"/>
    </source>
</evidence>
<dbReference type="Proteomes" id="UP001501842">
    <property type="component" value="Unassembled WGS sequence"/>
</dbReference>
<keyword evidence="8 19" id="KW-0169">Cobalamin biosynthesis</keyword>
<evidence type="ECO:0000256" key="4">
    <source>
        <dbReference type="ARBA" id="ARBA00010561"/>
    </source>
</evidence>
<accession>A0ABN3UL98</accession>
<comment type="function">
    <text evidence="14 19">Joins adenosylcobinamide-GDP and alpha-ribazole to generate adenosylcobalamin (Ado-cobalamin). Also synthesizes adenosylcobalamin 5'-phosphate from adenosylcobinamide-GDP and alpha-ribazole 5'-phosphate.</text>
</comment>
<evidence type="ECO:0000256" key="13">
    <source>
        <dbReference type="ARBA" id="ARBA00023136"/>
    </source>
</evidence>
<evidence type="ECO:0000256" key="14">
    <source>
        <dbReference type="ARBA" id="ARBA00025228"/>
    </source>
</evidence>
<evidence type="ECO:0000256" key="1">
    <source>
        <dbReference type="ARBA" id="ARBA00001946"/>
    </source>
</evidence>
<dbReference type="HAMAP" id="MF_00719">
    <property type="entry name" value="CobS"/>
    <property type="match status" value="1"/>
</dbReference>
<protein>
    <recommendedName>
        <fullName evidence="6 19">Adenosylcobinamide-GDP ribazoletransferase</fullName>
        <ecNumber evidence="5 19">2.7.8.26</ecNumber>
    </recommendedName>
    <alternativeName>
        <fullName evidence="16 19">Cobalamin synthase</fullName>
    </alternativeName>
    <alternativeName>
        <fullName evidence="15 19">Cobalamin-5'-phosphate synthase</fullName>
    </alternativeName>
</protein>
<evidence type="ECO:0000256" key="10">
    <source>
        <dbReference type="ARBA" id="ARBA00022692"/>
    </source>
</evidence>
<feature type="transmembrane region" description="Helical" evidence="19">
    <location>
        <begin position="203"/>
        <end position="220"/>
    </location>
</feature>
<evidence type="ECO:0000256" key="12">
    <source>
        <dbReference type="ARBA" id="ARBA00022989"/>
    </source>
</evidence>
<dbReference type="EMBL" id="BAAATZ010000021">
    <property type="protein sequence ID" value="GAA2732753.1"/>
    <property type="molecule type" value="Genomic_DNA"/>
</dbReference>
<feature type="transmembrane region" description="Helical" evidence="19">
    <location>
        <begin position="109"/>
        <end position="128"/>
    </location>
</feature>
<reference evidence="20 21" key="1">
    <citation type="journal article" date="2019" name="Int. J. Syst. Evol. Microbiol.">
        <title>The Global Catalogue of Microorganisms (GCM) 10K type strain sequencing project: providing services to taxonomists for standard genome sequencing and annotation.</title>
        <authorList>
            <consortium name="The Broad Institute Genomics Platform"/>
            <consortium name="The Broad Institute Genome Sequencing Center for Infectious Disease"/>
            <person name="Wu L."/>
            <person name="Ma J."/>
        </authorList>
    </citation>
    <scope>NUCLEOTIDE SEQUENCE [LARGE SCALE GENOMIC DNA]</scope>
    <source>
        <strain evidence="20 21">JCM 8201</strain>
    </source>
</reference>
<comment type="cofactor">
    <cofactor evidence="1 19">
        <name>Mg(2+)</name>
        <dbReference type="ChEBI" id="CHEBI:18420"/>
    </cofactor>
</comment>
<keyword evidence="13 19" id="KW-0472">Membrane</keyword>
<feature type="transmembrane region" description="Helical" evidence="19">
    <location>
        <begin position="34"/>
        <end position="54"/>
    </location>
</feature>
<evidence type="ECO:0000313" key="20">
    <source>
        <dbReference type="EMBL" id="GAA2732753.1"/>
    </source>
</evidence>
<name>A0ABN3UL98_9ACTN</name>
<evidence type="ECO:0000256" key="16">
    <source>
        <dbReference type="ARBA" id="ARBA00032853"/>
    </source>
</evidence>
<evidence type="ECO:0000256" key="7">
    <source>
        <dbReference type="ARBA" id="ARBA00022475"/>
    </source>
</evidence>
<evidence type="ECO:0000256" key="18">
    <source>
        <dbReference type="ARBA" id="ARBA00049504"/>
    </source>
</evidence>
<dbReference type="RefSeq" id="WP_344453525.1">
    <property type="nucleotide sequence ID" value="NZ_BAAATZ010000021.1"/>
</dbReference>
<evidence type="ECO:0000256" key="5">
    <source>
        <dbReference type="ARBA" id="ARBA00013200"/>
    </source>
</evidence>
<evidence type="ECO:0000256" key="11">
    <source>
        <dbReference type="ARBA" id="ARBA00022842"/>
    </source>
</evidence>
<organism evidence="20 21">
    <name type="scientific">Actinocorallia aurantiaca</name>
    <dbReference type="NCBI Taxonomy" id="46204"/>
    <lineage>
        <taxon>Bacteria</taxon>
        <taxon>Bacillati</taxon>
        <taxon>Actinomycetota</taxon>
        <taxon>Actinomycetes</taxon>
        <taxon>Streptosporangiales</taxon>
        <taxon>Thermomonosporaceae</taxon>
        <taxon>Actinocorallia</taxon>
    </lineage>
</organism>
<dbReference type="Pfam" id="PF02654">
    <property type="entry name" value="CobS"/>
    <property type="match status" value="1"/>
</dbReference>
<keyword evidence="10 19" id="KW-0812">Transmembrane</keyword>
<comment type="catalytic activity">
    <reaction evidence="18 19">
        <text>alpha-ribazole 5'-phosphate + adenosylcob(III)inamide-GDP = adenosylcob(III)alamin 5'-phosphate + GMP + H(+)</text>
        <dbReference type="Rhea" id="RHEA:23560"/>
        <dbReference type="ChEBI" id="CHEBI:15378"/>
        <dbReference type="ChEBI" id="CHEBI:57918"/>
        <dbReference type="ChEBI" id="CHEBI:58115"/>
        <dbReference type="ChEBI" id="CHEBI:60487"/>
        <dbReference type="ChEBI" id="CHEBI:60493"/>
        <dbReference type="EC" id="2.7.8.26"/>
    </reaction>
</comment>
<evidence type="ECO:0000256" key="2">
    <source>
        <dbReference type="ARBA" id="ARBA00004651"/>
    </source>
</evidence>
<dbReference type="PANTHER" id="PTHR34148:SF1">
    <property type="entry name" value="ADENOSYLCOBINAMIDE-GDP RIBAZOLETRANSFERASE"/>
    <property type="match status" value="1"/>
</dbReference>
<keyword evidence="21" id="KW-1185">Reference proteome</keyword>
<feature type="transmembrane region" description="Helical" evidence="19">
    <location>
        <begin position="177"/>
        <end position="196"/>
    </location>
</feature>
<comment type="caution">
    <text evidence="20">The sequence shown here is derived from an EMBL/GenBank/DDBJ whole genome shotgun (WGS) entry which is preliminary data.</text>
</comment>